<gene>
    <name evidence="2" type="ORF">KFE25_001186</name>
</gene>
<dbReference type="GO" id="GO:0004222">
    <property type="term" value="F:metalloendopeptidase activity"/>
    <property type="evidence" value="ECO:0007669"/>
    <property type="project" value="InterPro"/>
</dbReference>
<dbReference type="OMA" id="PQERICR"/>
<dbReference type="PANTHER" id="PTHR33471">
    <property type="entry name" value="ATP-DEPENDENT ZINC METALLOPROTEASE-RELATED"/>
    <property type="match status" value="1"/>
</dbReference>
<sequence>MRCALLLLLAPSAGSEMALRPRAALRASAKLSYQRVSELEARLYSRQLLRYSNLGLDGESDAKAISAVTSALVFGGATSGALVVQELPGPDIVRWCVSALLICSPYAFLSLGLTTPGLVQRAVSAGRRLISPAYRARMLRHEAGHFLAGYLVGLPVTRYSANAALSAVECGPPVRADGGVPDGTRARSQPGAADVSAEDALNRLAVVSLAGIVAECLCFGQAEGGLADLSQLHAAQLRARALGSTDDDDAVQRERGEDERNRVRWAAVQAYALLHGNGAAFERLVRAMGADLAVRDCEAAIDGERERERGRAPPAAFAPAALAEELAEPWAYANGQWPVERRAKASARAHKSEARSVAGSADDATAAAALNAAVRRARDVVTRDPQLSAAVVAMIGAVSLVAEAVAKGTPLT</sequence>
<evidence type="ECO:0000313" key="3">
    <source>
        <dbReference type="Proteomes" id="UP000751190"/>
    </source>
</evidence>
<dbReference type="AlphaFoldDB" id="A0A8J5XI93"/>
<accession>A0A8J5XI93</accession>
<dbReference type="Proteomes" id="UP000751190">
    <property type="component" value="Unassembled WGS sequence"/>
</dbReference>
<evidence type="ECO:0000256" key="1">
    <source>
        <dbReference type="SAM" id="SignalP"/>
    </source>
</evidence>
<keyword evidence="3" id="KW-1185">Reference proteome</keyword>
<evidence type="ECO:0008006" key="4">
    <source>
        <dbReference type="Google" id="ProtNLM"/>
    </source>
</evidence>
<evidence type="ECO:0000313" key="2">
    <source>
        <dbReference type="EMBL" id="KAG8461582.1"/>
    </source>
</evidence>
<proteinExistence type="predicted"/>
<dbReference type="GO" id="GO:0004176">
    <property type="term" value="F:ATP-dependent peptidase activity"/>
    <property type="evidence" value="ECO:0007669"/>
    <property type="project" value="InterPro"/>
</dbReference>
<dbReference type="GO" id="GO:0006508">
    <property type="term" value="P:proteolysis"/>
    <property type="evidence" value="ECO:0007669"/>
    <property type="project" value="InterPro"/>
</dbReference>
<reference evidence="2" key="1">
    <citation type="submission" date="2021-05" db="EMBL/GenBank/DDBJ databases">
        <title>The genome of the haptophyte Pavlova lutheri (Diacronema luteri, Pavlovales) - a model for lipid biosynthesis in eukaryotic algae.</title>
        <authorList>
            <person name="Hulatt C.J."/>
            <person name="Posewitz M.C."/>
        </authorList>
    </citation>
    <scope>NUCLEOTIDE SEQUENCE</scope>
    <source>
        <strain evidence="2">NIVA-4/92</strain>
    </source>
</reference>
<dbReference type="Gene3D" id="1.20.58.760">
    <property type="entry name" value="Peptidase M41"/>
    <property type="match status" value="1"/>
</dbReference>
<organism evidence="2 3">
    <name type="scientific">Diacronema lutheri</name>
    <name type="common">Unicellular marine alga</name>
    <name type="synonym">Monochrysis lutheri</name>
    <dbReference type="NCBI Taxonomy" id="2081491"/>
    <lineage>
        <taxon>Eukaryota</taxon>
        <taxon>Haptista</taxon>
        <taxon>Haptophyta</taxon>
        <taxon>Pavlovophyceae</taxon>
        <taxon>Pavlovales</taxon>
        <taxon>Pavlovaceae</taxon>
        <taxon>Diacronema</taxon>
    </lineage>
</organism>
<keyword evidence="1" id="KW-0732">Signal</keyword>
<feature type="chain" id="PRO_5035317957" description="Peptidase M41 domain-containing protein" evidence="1">
    <location>
        <begin position="16"/>
        <end position="412"/>
    </location>
</feature>
<dbReference type="SUPFAM" id="SSF140990">
    <property type="entry name" value="FtsH protease domain-like"/>
    <property type="match status" value="1"/>
</dbReference>
<dbReference type="OrthoDB" id="66620at2759"/>
<comment type="caution">
    <text evidence="2">The sequence shown here is derived from an EMBL/GenBank/DDBJ whole genome shotgun (WGS) entry which is preliminary data.</text>
</comment>
<dbReference type="EMBL" id="JAGTXO010000025">
    <property type="protein sequence ID" value="KAG8461582.1"/>
    <property type="molecule type" value="Genomic_DNA"/>
</dbReference>
<protein>
    <recommendedName>
        <fullName evidence="4">Peptidase M41 domain-containing protein</fullName>
    </recommendedName>
</protein>
<dbReference type="PANTHER" id="PTHR33471:SF7">
    <property type="entry name" value="ATP-DEPENDENT ZINC METALLOPROTEASE-RELATED"/>
    <property type="match status" value="1"/>
</dbReference>
<dbReference type="InterPro" id="IPR037219">
    <property type="entry name" value="Peptidase_M41-like"/>
</dbReference>
<name>A0A8J5XI93_DIALT</name>
<feature type="signal peptide" evidence="1">
    <location>
        <begin position="1"/>
        <end position="15"/>
    </location>
</feature>
<dbReference type="GO" id="GO:0005524">
    <property type="term" value="F:ATP binding"/>
    <property type="evidence" value="ECO:0007669"/>
    <property type="project" value="InterPro"/>
</dbReference>